<proteinExistence type="predicted"/>
<dbReference type="RefSeq" id="WP_286336595.1">
    <property type="nucleotide sequence ID" value="NZ_AP027370.1"/>
</dbReference>
<keyword evidence="4" id="KW-0732">Signal</keyword>
<dbReference type="PROSITE" id="PS51007">
    <property type="entry name" value="CYTC"/>
    <property type="match status" value="2"/>
</dbReference>
<evidence type="ECO:0000256" key="9">
    <source>
        <dbReference type="SAM" id="Phobius"/>
    </source>
</evidence>
<dbReference type="SUPFAM" id="SSF46626">
    <property type="entry name" value="Cytochrome c"/>
    <property type="match status" value="2"/>
</dbReference>
<dbReference type="Pfam" id="PF03150">
    <property type="entry name" value="CCP_MauG"/>
    <property type="match status" value="1"/>
</dbReference>
<evidence type="ECO:0000256" key="6">
    <source>
        <dbReference type="ARBA" id="ARBA00023002"/>
    </source>
</evidence>
<evidence type="ECO:0000256" key="2">
    <source>
        <dbReference type="ARBA" id="ARBA00022617"/>
    </source>
</evidence>
<dbReference type="InterPro" id="IPR026259">
    <property type="entry name" value="MauG/Cytc_peroxidase"/>
</dbReference>
<keyword evidence="2 8" id="KW-0349">Heme</keyword>
<keyword evidence="5" id="KW-0574">Periplasm</keyword>
<dbReference type="PANTHER" id="PTHR30600:SF7">
    <property type="entry name" value="CYTOCHROME C PEROXIDASE-RELATED"/>
    <property type="match status" value="1"/>
</dbReference>
<keyword evidence="6" id="KW-0560">Oxidoreductase</keyword>
<dbReference type="PANTHER" id="PTHR30600">
    <property type="entry name" value="CYTOCHROME C PEROXIDASE-RELATED"/>
    <property type="match status" value="1"/>
</dbReference>
<keyword evidence="9" id="KW-0472">Membrane</keyword>
<reference evidence="11 12" key="1">
    <citation type="submission" date="2023-03" db="EMBL/GenBank/DDBJ databases">
        <title>Description of Hydrogenimonas sp. ISO32.</title>
        <authorList>
            <person name="Mino S."/>
            <person name="Fukazawa S."/>
            <person name="Sawabe T."/>
        </authorList>
    </citation>
    <scope>NUCLEOTIDE SEQUENCE [LARGE SCALE GENOMIC DNA]</scope>
    <source>
        <strain evidence="11 12">ISO32</strain>
    </source>
</reference>
<evidence type="ECO:0000256" key="4">
    <source>
        <dbReference type="ARBA" id="ARBA00022729"/>
    </source>
</evidence>
<feature type="domain" description="Cytochrome c" evidence="10">
    <location>
        <begin position="226"/>
        <end position="365"/>
    </location>
</feature>
<dbReference type="InterPro" id="IPR051395">
    <property type="entry name" value="Cytochrome_c_Peroxidase/MauG"/>
</dbReference>
<evidence type="ECO:0000256" key="5">
    <source>
        <dbReference type="ARBA" id="ARBA00022764"/>
    </source>
</evidence>
<keyword evidence="9" id="KW-0812">Transmembrane</keyword>
<evidence type="ECO:0000256" key="1">
    <source>
        <dbReference type="ARBA" id="ARBA00004418"/>
    </source>
</evidence>
<dbReference type="PIRSF" id="PIRSF000294">
    <property type="entry name" value="Cytochrome-c_peroxidase"/>
    <property type="match status" value="1"/>
</dbReference>
<comment type="subcellular location">
    <subcellularLocation>
        <location evidence="1">Periplasm</location>
    </subcellularLocation>
</comment>
<feature type="domain" description="Cytochrome c" evidence="10">
    <location>
        <begin position="73"/>
        <end position="183"/>
    </location>
</feature>
<accession>A0ABN6WZ63</accession>
<dbReference type="Proteomes" id="UP001321445">
    <property type="component" value="Chromosome"/>
</dbReference>
<evidence type="ECO:0000256" key="8">
    <source>
        <dbReference type="PROSITE-ProRule" id="PRU00433"/>
    </source>
</evidence>
<dbReference type="Gene3D" id="1.10.760.10">
    <property type="entry name" value="Cytochrome c-like domain"/>
    <property type="match status" value="2"/>
</dbReference>
<organism evidence="11 12">
    <name type="scientific">Hydrogenimonas cancrithermarum</name>
    <dbReference type="NCBI Taxonomy" id="2993563"/>
    <lineage>
        <taxon>Bacteria</taxon>
        <taxon>Pseudomonadati</taxon>
        <taxon>Campylobacterota</taxon>
        <taxon>Epsilonproteobacteria</taxon>
        <taxon>Campylobacterales</taxon>
        <taxon>Hydrogenimonadaceae</taxon>
        <taxon>Hydrogenimonas</taxon>
    </lineage>
</organism>
<gene>
    <name evidence="11" type="ORF">HCR_19610</name>
</gene>
<keyword evidence="9" id="KW-1133">Transmembrane helix</keyword>
<keyword evidence="12" id="KW-1185">Reference proteome</keyword>
<evidence type="ECO:0000256" key="3">
    <source>
        <dbReference type="ARBA" id="ARBA00022723"/>
    </source>
</evidence>
<evidence type="ECO:0000313" key="12">
    <source>
        <dbReference type="Proteomes" id="UP001321445"/>
    </source>
</evidence>
<feature type="transmembrane region" description="Helical" evidence="9">
    <location>
        <begin position="5"/>
        <end position="25"/>
    </location>
</feature>
<dbReference type="EMBL" id="AP027370">
    <property type="protein sequence ID" value="BDY13649.1"/>
    <property type="molecule type" value="Genomic_DNA"/>
</dbReference>
<evidence type="ECO:0000256" key="7">
    <source>
        <dbReference type="ARBA" id="ARBA00023004"/>
    </source>
</evidence>
<evidence type="ECO:0000313" key="11">
    <source>
        <dbReference type="EMBL" id="BDY13649.1"/>
    </source>
</evidence>
<keyword evidence="3 8" id="KW-0479">Metal-binding</keyword>
<evidence type="ECO:0000259" key="10">
    <source>
        <dbReference type="PROSITE" id="PS51007"/>
    </source>
</evidence>
<dbReference type="InterPro" id="IPR036909">
    <property type="entry name" value="Cyt_c-like_dom_sf"/>
</dbReference>
<dbReference type="InterPro" id="IPR009056">
    <property type="entry name" value="Cyt_c-like_dom"/>
</dbReference>
<dbReference type="InterPro" id="IPR004852">
    <property type="entry name" value="Di-haem_cyt_c_peroxidsae"/>
</dbReference>
<protein>
    <submittedName>
        <fullName evidence="11">Cytochrome c biogenesis protein CcsA</fullName>
    </submittedName>
</protein>
<keyword evidence="7 8" id="KW-0408">Iron</keyword>
<sequence>MRTHLIILLITTLVFTLYFNIGFLIPKPSETFDLPVDESLRKEALHRGLSPVPSSWDRALQVVDDSDNPLSSKKIALGHRLFFDPVLSKDRTLSCASCHILEAGGDDNRPTAIGYHNQPNPKHLNSPTVLNAALAKRQFWDGRSPSVEDQAKGPIQAPFEMAMSPKKVVERLKRRDDYVEAFANVFPKKGITFDTVTKAIGAFERTLLTRGAFDLFLEGDDDAISDEAKAGLYLFMRIGCKGCHTGMSVGGQSLQHFPLRRYNSILAPESRFVNGARYFAGFSWQKPRGDAAFPFSDIGEFHGRNGQFVFRVPILRNVTRTAPYFHNGSIETIEEAVRIMARHQLGLTLTNDQIDQIVAFLKTLEGKPVDYVVR</sequence>
<name>A0ABN6WZ63_9BACT</name>